<dbReference type="AlphaFoldDB" id="K1YXT4"/>
<protein>
    <submittedName>
        <fullName evidence="1">Uncharacterized protein</fullName>
    </submittedName>
</protein>
<organism evidence="1">
    <name type="scientific">uncultured bacterium</name>
    <name type="common">gcode 4</name>
    <dbReference type="NCBI Taxonomy" id="1234023"/>
    <lineage>
        <taxon>Bacteria</taxon>
        <taxon>environmental samples</taxon>
    </lineage>
</organism>
<evidence type="ECO:0000313" key="1">
    <source>
        <dbReference type="EMBL" id="EKD30174.1"/>
    </source>
</evidence>
<sequence length="144" mass="16661">MLSHKLERFNLSDKLSTIASERTGSHFDGADDSIRIDDEGSTTCEPAWEIEDIIYGSHFPVMIGEHGIRKSFHKLLVLHPCSVREVCIGRSRKNSNPEFVKTFSHIRHILEFRRTDKGKISGIKKENHPFIRKRFERNADLIVF</sequence>
<gene>
    <name evidence="1" type="ORF">ACD_78C00132G0001</name>
</gene>
<name>K1YXT4_9BACT</name>
<proteinExistence type="predicted"/>
<dbReference type="EMBL" id="AMFJ01034132">
    <property type="protein sequence ID" value="EKD30174.1"/>
    <property type="molecule type" value="Genomic_DNA"/>
</dbReference>
<reference evidence="1" key="1">
    <citation type="journal article" date="2012" name="Science">
        <title>Fermentation, hydrogen, and sulfur metabolism in multiple uncultivated bacterial phyla.</title>
        <authorList>
            <person name="Wrighton K.C."/>
            <person name="Thomas B.C."/>
            <person name="Sharon I."/>
            <person name="Miller C.S."/>
            <person name="Castelle C.J."/>
            <person name="VerBerkmoes N.C."/>
            <person name="Wilkins M.J."/>
            <person name="Hettich R.L."/>
            <person name="Lipton M.S."/>
            <person name="Williams K.H."/>
            <person name="Long P.E."/>
            <person name="Banfield J.F."/>
        </authorList>
    </citation>
    <scope>NUCLEOTIDE SEQUENCE [LARGE SCALE GENOMIC DNA]</scope>
</reference>
<accession>K1YXT4</accession>
<comment type="caution">
    <text evidence="1">The sequence shown here is derived from an EMBL/GenBank/DDBJ whole genome shotgun (WGS) entry which is preliminary data.</text>
</comment>